<dbReference type="RefSeq" id="WP_053040833.1">
    <property type="nucleotide sequence ID" value="NZ_CP011856.1"/>
</dbReference>
<proteinExistence type="predicted"/>
<sequence length="158" mass="18815">MNDIDNMDWKNPKTWNILRLIAYTNKICRSYVEERLKKAGFDDFQIRNMWLLKLVEHYPHQTMNELANLANQSRANITILSKRLAEKGYLDRYHPEDNKKVIYLKPTAKWQKIQPIIMSLMDELSLYIEKVITKERKILLEQDLATLILSLSRLAHTK</sequence>
<dbReference type="Proteomes" id="UP000035661">
    <property type="component" value="Chromosome"/>
</dbReference>
<dbReference type="GO" id="GO:0003700">
    <property type="term" value="F:DNA-binding transcription factor activity"/>
    <property type="evidence" value="ECO:0007669"/>
    <property type="project" value="InterPro"/>
</dbReference>
<accession>A0A0H3XK75</accession>
<organism evidence="2 3">
    <name type="scientific">Spiroplasma eriocheiris</name>
    <dbReference type="NCBI Taxonomy" id="315358"/>
    <lineage>
        <taxon>Bacteria</taxon>
        <taxon>Bacillati</taxon>
        <taxon>Mycoplasmatota</taxon>
        <taxon>Mollicutes</taxon>
        <taxon>Entomoplasmatales</taxon>
        <taxon>Spiroplasmataceae</taxon>
        <taxon>Spiroplasma</taxon>
    </lineage>
</organism>
<dbReference type="AlphaFoldDB" id="A0A0H3XK75"/>
<evidence type="ECO:0000313" key="2">
    <source>
        <dbReference type="EMBL" id="AKM54276.1"/>
    </source>
</evidence>
<dbReference type="PATRIC" id="fig|743698.3.peg.713"/>
<dbReference type="STRING" id="315358.SERIO_v1c07120"/>
<evidence type="ECO:0000313" key="3">
    <source>
        <dbReference type="Proteomes" id="UP000035661"/>
    </source>
</evidence>
<dbReference type="SUPFAM" id="SSF46785">
    <property type="entry name" value="Winged helix' DNA-binding domain"/>
    <property type="match status" value="1"/>
</dbReference>
<reference evidence="3" key="2">
    <citation type="submission" date="2015-06" db="EMBL/GenBank/DDBJ databases">
        <title>Complete genome sequence of Spiroplasma eriocheiris TDA-040725-5 (DSM 21848).</title>
        <authorList>
            <person name="Lo W.-S."/>
            <person name="Kuo C.-H."/>
        </authorList>
    </citation>
    <scope>NUCLEOTIDE SEQUENCE [LARGE SCALE GENOMIC DNA]</scope>
    <source>
        <strain evidence="3">TDA-040725-5</strain>
    </source>
</reference>
<dbReference type="PROSITE" id="PS50995">
    <property type="entry name" value="HTH_MARR_2"/>
    <property type="match status" value="1"/>
</dbReference>
<reference evidence="2 3" key="1">
    <citation type="journal article" date="2015" name="Genome Biol. Evol.">
        <title>Found and Lost: The Fates of Horizontally Acquired Genes in Arthropod-Symbiotic Spiroplasma.</title>
        <authorList>
            <person name="Lo W.S."/>
            <person name="Gasparich G.E."/>
            <person name="Kuo C.H."/>
        </authorList>
    </citation>
    <scope>NUCLEOTIDE SEQUENCE [LARGE SCALE GENOMIC DNA]</scope>
    <source>
        <strain evidence="3">TDA-040725-5</strain>
    </source>
</reference>
<dbReference type="InterPro" id="IPR000835">
    <property type="entry name" value="HTH_MarR-typ"/>
</dbReference>
<protein>
    <recommendedName>
        <fullName evidence="1">HTH marR-type domain-containing protein</fullName>
    </recommendedName>
</protein>
<name>A0A0H3XK75_9MOLU</name>
<dbReference type="InterPro" id="IPR036390">
    <property type="entry name" value="WH_DNA-bd_sf"/>
</dbReference>
<dbReference type="InterPro" id="IPR036388">
    <property type="entry name" value="WH-like_DNA-bd_sf"/>
</dbReference>
<feature type="domain" description="HTH marR-type" evidence="1">
    <location>
        <begin position="14"/>
        <end position="156"/>
    </location>
</feature>
<dbReference type="Gene3D" id="1.10.10.10">
    <property type="entry name" value="Winged helix-like DNA-binding domain superfamily/Winged helix DNA-binding domain"/>
    <property type="match status" value="1"/>
</dbReference>
<dbReference type="EMBL" id="CP011856">
    <property type="protein sequence ID" value="AKM54276.1"/>
    <property type="molecule type" value="Genomic_DNA"/>
</dbReference>
<keyword evidence="3" id="KW-1185">Reference proteome</keyword>
<gene>
    <name evidence="2" type="ORF">SERIO_v1c07120</name>
</gene>
<dbReference type="KEGG" id="seri:SERIO_v1c07120"/>
<dbReference type="SMART" id="SM00347">
    <property type="entry name" value="HTH_MARR"/>
    <property type="match status" value="1"/>
</dbReference>
<dbReference type="Pfam" id="PF01047">
    <property type="entry name" value="MarR"/>
    <property type="match status" value="1"/>
</dbReference>
<evidence type="ECO:0000259" key="1">
    <source>
        <dbReference type="PROSITE" id="PS50995"/>
    </source>
</evidence>